<keyword evidence="1" id="KW-1133">Transmembrane helix</keyword>
<dbReference type="Proteomes" id="UP000271889">
    <property type="component" value="Unassembled WGS sequence"/>
</dbReference>
<dbReference type="EMBL" id="UYRV01105452">
    <property type="protein sequence ID" value="VDN21171.1"/>
    <property type="molecule type" value="Genomic_DNA"/>
</dbReference>
<keyword evidence="3" id="KW-1185">Reference proteome</keyword>
<dbReference type="AlphaFoldDB" id="A0A3P7MSJ3"/>
<keyword evidence="1" id="KW-0472">Membrane</keyword>
<reference evidence="2 3" key="1">
    <citation type="submission" date="2018-11" db="EMBL/GenBank/DDBJ databases">
        <authorList>
            <consortium name="Pathogen Informatics"/>
        </authorList>
    </citation>
    <scope>NUCLEOTIDE SEQUENCE [LARGE SCALE GENOMIC DNA]</scope>
</reference>
<accession>A0A3P7MSJ3</accession>
<evidence type="ECO:0000313" key="3">
    <source>
        <dbReference type="Proteomes" id="UP000271889"/>
    </source>
</evidence>
<sequence length="125" mass="13269">GGASVDGPTWNKLPAQFLKTPENQHVGFYKSNSMFQMRLLLSLFLLVAVSWIILDTVDASGVIRQKRQYYGYGYGGYGGYYGCGCATYAPCPHGNGGGGWGGYGGYGYGGYGGGYGGYGGYGYKK</sequence>
<organism evidence="2 3">
    <name type="scientific">Cylicostephanus goldi</name>
    <name type="common">Nematode worm</name>
    <dbReference type="NCBI Taxonomy" id="71465"/>
    <lineage>
        <taxon>Eukaryota</taxon>
        <taxon>Metazoa</taxon>
        <taxon>Ecdysozoa</taxon>
        <taxon>Nematoda</taxon>
        <taxon>Chromadorea</taxon>
        <taxon>Rhabditida</taxon>
        <taxon>Rhabditina</taxon>
        <taxon>Rhabditomorpha</taxon>
        <taxon>Strongyloidea</taxon>
        <taxon>Strongylidae</taxon>
        <taxon>Cylicostephanus</taxon>
    </lineage>
</organism>
<keyword evidence="1" id="KW-0812">Transmembrane</keyword>
<name>A0A3P7MSJ3_CYLGO</name>
<proteinExistence type="predicted"/>
<feature type="non-terminal residue" evidence="2">
    <location>
        <position position="1"/>
    </location>
</feature>
<protein>
    <submittedName>
        <fullName evidence="2">Uncharacterized protein</fullName>
    </submittedName>
</protein>
<evidence type="ECO:0000256" key="1">
    <source>
        <dbReference type="SAM" id="Phobius"/>
    </source>
</evidence>
<gene>
    <name evidence="2" type="ORF">CGOC_LOCUS8966</name>
</gene>
<feature type="transmembrane region" description="Helical" evidence="1">
    <location>
        <begin position="39"/>
        <end position="57"/>
    </location>
</feature>
<evidence type="ECO:0000313" key="2">
    <source>
        <dbReference type="EMBL" id="VDN21171.1"/>
    </source>
</evidence>